<proteinExistence type="predicted"/>
<dbReference type="Proteomes" id="UP000728185">
    <property type="component" value="Unassembled WGS sequence"/>
</dbReference>
<feature type="compositionally biased region" description="Polar residues" evidence="1">
    <location>
        <begin position="158"/>
        <end position="173"/>
    </location>
</feature>
<reference evidence="2" key="1">
    <citation type="submission" date="2019-05" db="EMBL/GenBank/DDBJ databases">
        <title>Annotation for the trematode Fasciolopsis buski.</title>
        <authorList>
            <person name="Choi Y.-J."/>
        </authorList>
    </citation>
    <scope>NUCLEOTIDE SEQUENCE</scope>
    <source>
        <strain evidence="2">HT</strain>
        <tissue evidence="2">Whole worm</tissue>
    </source>
</reference>
<keyword evidence="3" id="KW-1185">Reference proteome</keyword>
<accession>A0A8E0VPE1</accession>
<feature type="compositionally biased region" description="Polar residues" evidence="1">
    <location>
        <begin position="115"/>
        <end position="129"/>
    </location>
</feature>
<gene>
    <name evidence="2" type="ORF">FBUS_07574</name>
</gene>
<organism evidence="2 3">
    <name type="scientific">Fasciolopsis buskii</name>
    <dbReference type="NCBI Taxonomy" id="27845"/>
    <lineage>
        <taxon>Eukaryota</taxon>
        <taxon>Metazoa</taxon>
        <taxon>Spiralia</taxon>
        <taxon>Lophotrochozoa</taxon>
        <taxon>Platyhelminthes</taxon>
        <taxon>Trematoda</taxon>
        <taxon>Digenea</taxon>
        <taxon>Plagiorchiida</taxon>
        <taxon>Echinostomata</taxon>
        <taxon>Echinostomatoidea</taxon>
        <taxon>Fasciolidae</taxon>
        <taxon>Fasciolopsis</taxon>
    </lineage>
</organism>
<evidence type="ECO:0000313" key="3">
    <source>
        <dbReference type="Proteomes" id="UP000728185"/>
    </source>
</evidence>
<evidence type="ECO:0000256" key="1">
    <source>
        <dbReference type="SAM" id="MobiDB-lite"/>
    </source>
</evidence>
<dbReference type="EMBL" id="LUCM01000460">
    <property type="protein sequence ID" value="KAA0200513.1"/>
    <property type="molecule type" value="Genomic_DNA"/>
</dbReference>
<name>A0A8E0VPE1_9TREM</name>
<evidence type="ECO:0000313" key="2">
    <source>
        <dbReference type="EMBL" id="KAA0200513.1"/>
    </source>
</evidence>
<feature type="region of interest" description="Disordered" evidence="1">
    <location>
        <begin position="1"/>
        <end position="100"/>
    </location>
</feature>
<feature type="region of interest" description="Disordered" evidence="1">
    <location>
        <begin position="115"/>
        <end position="173"/>
    </location>
</feature>
<protein>
    <submittedName>
        <fullName evidence="2">Uncharacterized protein</fullName>
    </submittedName>
</protein>
<sequence>MGYGISGLDSGFSPRRSRRTRAGRRGERNNSPPCETAMQRHDRRRSKSSSDVDGDFEVRIKFDANIMNHEDGDDGSESLGSLDETVNEDHDNPDDLDDMPEALGAVVYSGQPTSSVTLETNGVRQSQEVESALGRTESDMCPLSSQRVGRQGRRSRSEAASNRPKTAVTDSAT</sequence>
<comment type="caution">
    <text evidence="2">The sequence shown here is derived from an EMBL/GenBank/DDBJ whole genome shotgun (WGS) entry which is preliminary data.</text>
</comment>
<feature type="compositionally biased region" description="Acidic residues" evidence="1">
    <location>
        <begin position="91"/>
        <end position="100"/>
    </location>
</feature>
<dbReference type="AlphaFoldDB" id="A0A8E0VPE1"/>